<dbReference type="PANTHER" id="PTHR21240">
    <property type="entry name" value="2-AMINO-3-CARBOXYLMUCONATE-6-SEMIALDEHYDE DECARBOXYLASE"/>
    <property type="match status" value="1"/>
</dbReference>
<dbReference type="SUPFAM" id="SSF51556">
    <property type="entry name" value="Metallo-dependent hydrolases"/>
    <property type="match status" value="1"/>
</dbReference>
<keyword evidence="5" id="KW-1185">Reference proteome</keyword>
<organism evidence="4 5">
    <name type="scientific">Paenibacillus hemerocallicola</name>
    <dbReference type="NCBI Taxonomy" id="1172614"/>
    <lineage>
        <taxon>Bacteria</taxon>
        <taxon>Bacillati</taxon>
        <taxon>Bacillota</taxon>
        <taxon>Bacilli</taxon>
        <taxon>Bacillales</taxon>
        <taxon>Paenibacillaceae</taxon>
        <taxon>Paenibacillus</taxon>
    </lineage>
</organism>
<dbReference type="OrthoDB" id="9777673at2"/>
<comment type="caution">
    <text evidence="4">The sequence shown here is derived from an EMBL/GenBank/DDBJ whole genome shotgun (WGS) entry which is preliminary data.</text>
</comment>
<sequence>MSRAPKWIDTDVHNAINNPKDLLAYLPKAWHAQWLGQGIGVSSPYYSPVGVMRKDAKPPQGGQPGGDPGYLLKHHLDKYGIDYAILTGSGVLGISLHVDADYANAVISAYNDWLVEHWLKFSPRFKGSILINASDPAYAAKEIDRMAGHPDMVQVIMASGARMPYGQRFYHPIYEACERNGLPIAVHPGTEGRGIAGAPTPSGYPSRYLEWHNILPTNYMTHVNSLVCEGVFEKFPKLYFVAIEGGICWLPHLMWRMDKNYKALRDSVPWLKRLPSEYIKSHIRLTTQPIEEPEKPEHLVQMFEMCGAEDIVMFSTDYPHWDFDNPKVVLNVLPKAMRQKIMAQNAIELYGLYEAPPAMGEESASGSPDEGIAEAEVGGQ</sequence>
<keyword evidence="1" id="KW-0456">Lyase</keyword>
<accession>A0A5C4TCJ9</accession>
<evidence type="ECO:0000259" key="3">
    <source>
        <dbReference type="Pfam" id="PF04909"/>
    </source>
</evidence>
<evidence type="ECO:0000256" key="2">
    <source>
        <dbReference type="SAM" id="MobiDB-lite"/>
    </source>
</evidence>
<evidence type="ECO:0000313" key="4">
    <source>
        <dbReference type="EMBL" id="TNJ66602.1"/>
    </source>
</evidence>
<reference evidence="4 5" key="1">
    <citation type="submission" date="2019-05" db="EMBL/GenBank/DDBJ databases">
        <title>We sequenced the genome of Paenibacillus hemerocallicola KCTC 33185 for further insight into its adaptation and study the phylogeny of Paenibacillus.</title>
        <authorList>
            <person name="Narsing Rao M.P."/>
        </authorList>
    </citation>
    <scope>NUCLEOTIDE SEQUENCE [LARGE SCALE GENOMIC DNA]</scope>
    <source>
        <strain evidence="4 5">KCTC 33185</strain>
    </source>
</reference>
<dbReference type="InterPro" id="IPR032466">
    <property type="entry name" value="Metal_Hydrolase"/>
</dbReference>
<dbReference type="InterPro" id="IPR032465">
    <property type="entry name" value="ACMSD"/>
</dbReference>
<dbReference type="Gene3D" id="3.20.20.140">
    <property type="entry name" value="Metal-dependent hydrolases"/>
    <property type="match status" value="1"/>
</dbReference>
<dbReference type="EMBL" id="VDCQ01000009">
    <property type="protein sequence ID" value="TNJ66602.1"/>
    <property type="molecule type" value="Genomic_DNA"/>
</dbReference>
<feature type="domain" description="Amidohydrolase-related" evidence="3">
    <location>
        <begin position="16"/>
        <end position="352"/>
    </location>
</feature>
<name>A0A5C4TCJ9_9BACL</name>
<dbReference type="Proteomes" id="UP000307943">
    <property type="component" value="Unassembled WGS sequence"/>
</dbReference>
<dbReference type="GO" id="GO:0016787">
    <property type="term" value="F:hydrolase activity"/>
    <property type="evidence" value="ECO:0007669"/>
    <property type="project" value="UniProtKB-KW"/>
</dbReference>
<dbReference type="GO" id="GO:0016831">
    <property type="term" value="F:carboxy-lyase activity"/>
    <property type="evidence" value="ECO:0007669"/>
    <property type="project" value="InterPro"/>
</dbReference>
<proteinExistence type="predicted"/>
<dbReference type="RefSeq" id="WP_139601721.1">
    <property type="nucleotide sequence ID" value="NZ_VDCQ01000009.1"/>
</dbReference>
<dbReference type="AlphaFoldDB" id="A0A5C4TCJ9"/>
<dbReference type="InterPro" id="IPR006680">
    <property type="entry name" value="Amidohydro-rel"/>
</dbReference>
<dbReference type="GO" id="GO:0005737">
    <property type="term" value="C:cytoplasm"/>
    <property type="evidence" value="ECO:0007669"/>
    <property type="project" value="TreeGrafter"/>
</dbReference>
<gene>
    <name evidence="4" type="ORF">FE784_08510</name>
</gene>
<evidence type="ECO:0000313" key="5">
    <source>
        <dbReference type="Proteomes" id="UP000307943"/>
    </source>
</evidence>
<evidence type="ECO:0000256" key="1">
    <source>
        <dbReference type="ARBA" id="ARBA00023239"/>
    </source>
</evidence>
<protein>
    <submittedName>
        <fullName evidence="4">Amidohydrolase</fullName>
    </submittedName>
</protein>
<keyword evidence="4" id="KW-0378">Hydrolase</keyword>
<dbReference type="Pfam" id="PF04909">
    <property type="entry name" value="Amidohydro_2"/>
    <property type="match status" value="1"/>
</dbReference>
<dbReference type="PANTHER" id="PTHR21240:SF28">
    <property type="entry name" value="ISO-OROTATE DECARBOXYLASE (EUROFUNG)"/>
    <property type="match status" value="1"/>
</dbReference>
<feature type="region of interest" description="Disordered" evidence="2">
    <location>
        <begin position="359"/>
        <end position="380"/>
    </location>
</feature>
<dbReference type="GO" id="GO:0019748">
    <property type="term" value="P:secondary metabolic process"/>
    <property type="evidence" value="ECO:0007669"/>
    <property type="project" value="TreeGrafter"/>
</dbReference>